<dbReference type="RefSeq" id="WP_193495589.1">
    <property type="nucleotide sequence ID" value="NZ_CP063169.1"/>
</dbReference>
<name>A0A7M1SPE0_9MICO</name>
<proteinExistence type="predicted"/>
<evidence type="ECO:0000313" key="3">
    <source>
        <dbReference type="Proteomes" id="UP000593758"/>
    </source>
</evidence>
<gene>
    <name evidence="2" type="ORF">IM660_11355</name>
</gene>
<dbReference type="AlphaFoldDB" id="A0A7M1SPE0"/>
<sequence>MRIARVYDPVGSDDGVRVLVDRLWPRGLRREDPRTGTWLPEVAPSNELRRWYGHSPDRFAEFAERYRSELDSGEASQSLHQLRRLQREGEVTLVTATRETELSHAVVLAEILTEPVRLRRGAEPATPRNTPTPAEES</sequence>
<evidence type="ECO:0000313" key="2">
    <source>
        <dbReference type="EMBL" id="QOR69301.1"/>
    </source>
</evidence>
<feature type="compositionally biased region" description="Polar residues" evidence="1">
    <location>
        <begin position="127"/>
        <end position="137"/>
    </location>
</feature>
<feature type="region of interest" description="Disordered" evidence="1">
    <location>
        <begin position="117"/>
        <end position="137"/>
    </location>
</feature>
<organism evidence="2 3">
    <name type="scientific">Ruania alkalisoli</name>
    <dbReference type="NCBI Taxonomy" id="2779775"/>
    <lineage>
        <taxon>Bacteria</taxon>
        <taxon>Bacillati</taxon>
        <taxon>Actinomycetota</taxon>
        <taxon>Actinomycetes</taxon>
        <taxon>Micrococcales</taxon>
        <taxon>Ruaniaceae</taxon>
        <taxon>Ruania</taxon>
    </lineage>
</organism>
<dbReference type="Pfam" id="PF22752">
    <property type="entry name" value="DUF488-N3i"/>
    <property type="match status" value="1"/>
</dbReference>
<accession>A0A7M1SPE0</accession>
<reference evidence="2 3" key="1">
    <citation type="submission" date="2020-10" db="EMBL/GenBank/DDBJ databases">
        <title>Haloactinobacterium sp. RN3S43, a bacterium isolated from saline soil.</title>
        <authorList>
            <person name="Sun J.-Q."/>
        </authorList>
    </citation>
    <scope>NUCLEOTIDE SEQUENCE [LARGE SCALE GENOMIC DNA]</scope>
    <source>
        <strain evidence="2 3">RN3S43</strain>
    </source>
</reference>
<keyword evidence="3" id="KW-1185">Reference proteome</keyword>
<dbReference type="Proteomes" id="UP000593758">
    <property type="component" value="Chromosome"/>
</dbReference>
<dbReference type="PANTHER" id="PTHR36849:SF1">
    <property type="entry name" value="CYTOPLASMIC PROTEIN"/>
    <property type="match status" value="1"/>
</dbReference>
<evidence type="ECO:0000256" key="1">
    <source>
        <dbReference type="SAM" id="MobiDB-lite"/>
    </source>
</evidence>
<dbReference type="EMBL" id="CP063169">
    <property type="protein sequence ID" value="QOR69301.1"/>
    <property type="molecule type" value="Genomic_DNA"/>
</dbReference>
<protein>
    <submittedName>
        <fullName evidence="2">DUF488 family protein</fullName>
    </submittedName>
</protein>
<dbReference type="PANTHER" id="PTHR36849">
    <property type="entry name" value="CYTOPLASMIC PROTEIN-RELATED"/>
    <property type="match status" value="1"/>
</dbReference>
<dbReference type="KEGG" id="halt:IM660_11355"/>
<dbReference type="InterPro" id="IPR052552">
    <property type="entry name" value="YeaO-like"/>
</dbReference>